<protein>
    <submittedName>
        <fullName evidence="2">Uncharacterized protein</fullName>
    </submittedName>
</protein>
<name>A0A3D9XS65_PARVE</name>
<dbReference type="EMBL" id="QTUJ01000001">
    <property type="protein sequence ID" value="REF73280.1"/>
    <property type="molecule type" value="Genomic_DNA"/>
</dbReference>
<proteinExistence type="predicted"/>
<evidence type="ECO:0000256" key="1">
    <source>
        <dbReference type="SAM" id="Phobius"/>
    </source>
</evidence>
<accession>A0A3D9XS65</accession>
<evidence type="ECO:0000313" key="2">
    <source>
        <dbReference type="EMBL" id="REF73280.1"/>
    </source>
</evidence>
<sequence length="47" mass="5251">MRLESVMPVPKASARFVIILLLGIVLLVGVLYAPESVFFCRVAMIRM</sequence>
<keyword evidence="1" id="KW-1133">Transmembrane helix</keyword>
<keyword evidence="1" id="KW-0472">Membrane</keyword>
<dbReference type="AlphaFoldDB" id="A0A3D9XS65"/>
<feature type="transmembrane region" description="Helical" evidence="1">
    <location>
        <begin position="12"/>
        <end position="33"/>
    </location>
</feature>
<comment type="caution">
    <text evidence="2">The sequence shown here is derived from an EMBL/GenBank/DDBJ whole genome shotgun (WGS) entry which is preliminary data.</text>
</comment>
<evidence type="ECO:0000313" key="3">
    <source>
        <dbReference type="Proteomes" id="UP000256941"/>
    </source>
</evidence>
<organism evidence="2 3">
    <name type="scientific">Paracoccus versutus</name>
    <name type="common">Thiobacillus versutus</name>
    <dbReference type="NCBI Taxonomy" id="34007"/>
    <lineage>
        <taxon>Bacteria</taxon>
        <taxon>Pseudomonadati</taxon>
        <taxon>Pseudomonadota</taxon>
        <taxon>Alphaproteobacteria</taxon>
        <taxon>Rhodobacterales</taxon>
        <taxon>Paracoccaceae</taxon>
        <taxon>Paracoccus</taxon>
    </lineage>
</organism>
<gene>
    <name evidence="2" type="ORF">BDD41_1824</name>
</gene>
<keyword evidence="1" id="KW-0812">Transmembrane</keyword>
<dbReference type="Proteomes" id="UP000256941">
    <property type="component" value="Unassembled WGS sequence"/>
</dbReference>
<reference evidence="2 3" key="1">
    <citation type="submission" date="2018-08" db="EMBL/GenBank/DDBJ databases">
        <title>Genomic Encyclopedia of Archaeal and Bacterial Type Strains, Phase II (KMG-II): from individual species to whole genera.</title>
        <authorList>
            <person name="Goeker M."/>
        </authorList>
    </citation>
    <scope>NUCLEOTIDE SEQUENCE [LARGE SCALE GENOMIC DNA]</scope>
    <source>
        <strain evidence="2 3">DSM 17099</strain>
    </source>
</reference>